<evidence type="ECO:0000313" key="3">
    <source>
        <dbReference type="Proteomes" id="UP000216498"/>
    </source>
</evidence>
<dbReference type="Pfam" id="PF10592">
    <property type="entry name" value="AIPR"/>
    <property type="match status" value="1"/>
</dbReference>
<sequence length="365" mass="42573">MKEELKSVTIDADLKEFMINNKKILMGFVSGKALREKTNEIPNKPNTRDFMGDGNKYVPEMRKTLRNKPESFVYMNNGIHIIAESSIRNEDGTRTVFFKGQQGIFNGIHTENVQETYGKTNSYVILVIYFDIPEEELVDIIIAKNASTPTKEISRGEKLERYEWIKELLPNYPIKYKESDNNDLDIATILHIAGIFQVNECTHLFTNKDYRKFQSYLRNKGDVVKKHNNGKLDLKRTRYILKDLINLYLYIRSDEECIVSIKRNLKKIGWIRKGVITDSLMFNILNALNFAVYIPNTLYPCFKKNYDSEHLIGLTKSVFPQIVKQLQIYEEEGLKVSEISREKNIYQEIQNIMLTADLEQNLIQV</sequence>
<dbReference type="RefSeq" id="WP_094884944.1">
    <property type="nucleotide sequence ID" value="NZ_NPMS01000002.1"/>
</dbReference>
<evidence type="ECO:0000259" key="1">
    <source>
        <dbReference type="Pfam" id="PF10592"/>
    </source>
</evidence>
<keyword evidence="3" id="KW-1185">Reference proteome</keyword>
<evidence type="ECO:0000313" key="2">
    <source>
        <dbReference type="EMBL" id="OZU89416.1"/>
    </source>
</evidence>
<proteinExistence type="predicted"/>
<feature type="domain" description="Abortive phage infection protein C-terminal" evidence="1">
    <location>
        <begin position="45"/>
        <end position="357"/>
    </location>
</feature>
<gene>
    <name evidence="2" type="ORF">CIL03_06805</name>
</gene>
<name>A0A265NDP2_9BACI</name>
<protein>
    <recommendedName>
        <fullName evidence="1">Abortive phage infection protein C-terminal domain-containing protein</fullName>
    </recommendedName>
</protein>
<reference evidence="2 3" key="1">
    <citation type="submission" date="2017-08" db="EMBL/GenBank/DDBJ databases">
        <title>Virgibacillus indicus sp. nov. and Virgibacillus profoundi sp. nov, two moderately halophilic bacteria isolated from marine sediment by using the Microfluidic Streak Plate.</title>
        <authorList>
            <person name="Xu B."/>
            <person name="Hu B."/>
            <person name="Wang J."/>
            <person name="Zhu Y."/>
            <person name="Huang L."/>
            <person name="Du W."/>
            <person name="Huang Y."/>
        </authorList>
    </citation>
    <scope>NUCLEOTIDE SEQUENCE [LARGE SCALE GENOMIC DNA]</scope>
    <source>
        <strain evidence="2 3">IO3-P2-C2</strain>
    </source>
</reference>
<dbReference type="Proteomes" id="UP000216498">
    <property type="component" value="Unassembled WGS sequence"/>
</dbReference>
<dbReference type="AlphaFoldDB" id="A0A265NDP2"/>
<organism evidence="2 3">
    <name type="scientific">Virgibacillus indicus</name>
    <dbReference type="NCBI Taxonomy" id="2024554"/>
    <lineage>
        <taxon>Bacteria</taxon>
        <taxon>Bacillati</taxon>
        <taxon>Bacillota</taxon>
        <taxon>Bacilli</taxon>
        <taxon>Bacillales</taxon>
        <taxon>Bacillaceae</taxon>
        <taxon>Virgibacillus</taxon>
    </lineage>
</organism>
<comment type="caution">
    <text evidence="2">The sequence shown here is derived from an EMBL/GenBank/DDBJ whole genome shotgun (WGS) entry which is preliminary data.</text>
</comment>
<dbReference type="InterPro" id="IPR018891">
    <property type="entry name" value="AIPR_C"/>
</dbReference>
<accession>A0A265NDP2</accession>
<dbReference type="EMBL" id="NPMS01000002">
    <property type="protein sequence ID" value="OZU89416.1"/>
    <property type="molecule type" value="Genomic_DNA"/>
</dbReference>
<dbReference type="OrthoDB" id="9806213at2"/>